<dbReference type="InterPro" id="IPR029210">
    <property type="entry name" value="PfEMP1_NTS"/>
</dbReference>
<dbReference type="Pfam" id="PF15447">
    <property type="entry name" value="NTS"/>
    <property type="match status" value="1"/>
</dbReference>
<proteinExistence type="predicted"/>
<dbReference type="FunFam" id="1.20.1310.20:FF:000003">
    <property type="entry name" value="Erythrocyte membrane protein 1, PfEMP1"/>
    <property type="match status" value="1"/>
</dbReference>
<dbReference type="Proteomes" id="UP000027581">
    <property type="component" value="Unassembled WGS sequence"/>
</dbReference>
<keyword evidence="4" id="KW-1185">Reference proteome</keyword>
<protein>
    <submittedName>
        <fullName evidence="3">Erythrocyte membrane protein 1 (PfEMP1)-like protein</fullName>
    </submittedName>
</protein>
<reference evidence="3" key="2">
    <citation type="submission" date="2014-05" db="EMBL/GenBank/DDBJ databases">
        <title>The genome sequences of chimpanzee malaria parasites reveal the path to human adaptation.</title>
        <authorList>
            <person name="Otto T.D."/>
            <person name="Rayner J.C."/>
            <person name="Boehme U."/>
            <person name="Pain A."/>
            <person name="Spottiswoode N."/>
            <person name="Sanders M."/>
            <person name="Quail M."/>
            <person name="Ollomo B."/>
            <person name="Renaud F."/>
            <person name="Thomas A.W."/>
            <person name="Prugnolle F."/>
            <person name="Conway D.J."/>
            <person name="Newbold C."/>
            <person name="Berriman M."/>
        </authorList>
    </citation>
    <scope>NUCLEOTIDE SEQUENCE [LARGE SCALE GENOMIC DNA]</scope>
    <source>
        <strain evidence="3">CDC</strain>
    </source>
</reference>
<dbReference type="Gene3D" id="1.20.1310.20">
    <property type="entry name" value="Duffy-antigen binding domain"/>
    <property type="match status" value="1"/>
</dbReference>
<organism evidence="3 4">
    <name type="scientific">Plasmodium reichenowi</name>
    <dbReference type="NCBI Taxonomy" id="5854"/>
    <lineage>
        <taxon>Eukaryota</taxon>
        <taxon>Sar</taxon>
        <taxon>Alveolata</taxon>
        <taxon>Apicomplexa</taxon>
        <taxon>Aconoidasida</taxon>
        <taxon>Haemosporida</taxon>
        <taxon>Plasmodiidae</taxon>
        <taxon>Plasmodium</taxon>
        <taxon>Plasmodium (Laverania)</taxon>
    </lineage>
</organism>
<feature type="domain" description="Plasmodium falciparum erythrocyte membrane protein-1 N-terminal segment" evidence="2">
    <location>
        <begin position="22"/>
        <end position="57"/>
    </location>
</feature>
<dbReference type="AlphaFoldDB" id="A0A060RQR2"/>
<evidence type="ECO:0000313" key="3">
    <source>
        <dbReference type="EMBL" id="CDO61885.1"/>
    </source>
</evidence>
<dbReference type="VEuPathDB" id="PlasmoDB:PRCDC_0051800"/>
<dbReference type="InterPro" id="IPR008602">
    <property type="entry name" value="Duffy-antigen-binding"/>
</dbReference>
<gene>
    <name evidence="3" type="primary">VAR-like</name>
    <name evidence="3" type="ORF">PRCDC_0051800</name>
</gene>
<dbReference type="SUPFAM" id="SSF140924">
    <property type="entry name" value="Duffy binding domain-like"/>
    <property type="match status" value="1"/>
</dbReference>
<evidence type="ECO:0000313" key="4">
    <source>
        <dbReference type="Proteomes" id="UP000027581"/>
    </source>
</evidence>
<dbReference type="InterPro" id="IPR042202">
    <property type="entry name" value="Duffy-ag-bd_sf"/>
</dbReference>
<reference evidence="3" key="1">
    <citation type="submission" date="2014-01" db="EMBL/GenBank/DDBJ databases">
        <authorList>
            <person name="Aslett M."/>
        </authorList>
    </citation>
    <scope>NUCLEOTIDE SEQUENCE</scope>
    <source>
        <strain evidence="3">CDC</strain>
    </source>
</reference>
<evidence type="ECO:0000259" key="1">
    <source>
        <dbReference type="Pfam" id="PF05424"/>
    </source>
</evidence>
<dbReference type="VEuPathDB" id="PlasmoDB:PRG01_0904600"/>
<name>A0A060RQR2_PLARE</name>
<dbReference type="GO" id="GO:0046789">
    <property type="term" value="F:host cell surface receptor binding"/>
    <property type="evidence" value="ECO:0007669"/>
    <property type="project" value="InterPro"/>
</dbReference>
<dbReference type="Pfam" id="PF05424">
    <property type="entry name" value="Duffy_binding"/>
    <property type="match status" value="1"/>
</dbReference>
<evidence type="ECO:0000259" key="2">
    <source>
        <dbReference type="Pfam" id="PF15447"/>
    </source>
</evidence>
<dbReference type="GO" id="GO:0016020">
    <property type="term" value="C:membrane"/>
    <property type="evidence" value="ECO:0007669"/>
    <property type="project" value="InterPro"/>
</dbReference>
<sequence>MGSDYSSPGGSKSVNITESEKSARNVLENIGKIIKAKASQDEIKYSNALKGDLKKAKFHHPFSEYRPYYTGPCELEYEYHSNIWNGIKEYRHPCAGRKNNRFSNENEAECNSSKITGNEGTTGACAPYRRRHLCDYILQQVSPNHINNSDDLLGNLLVTAKYEGESIVHSYANGGTLNVCTGLARSFADIGDIVRGTDLYVGNGDYKEKVSNNLKTIFKKIYEELKKKYSETDTLYKDEEGNYLKLREVWWNANRDQIWKALTCSAHKTDEYFIQGLGFRV</sequence>
<feature type="domain" description="Duffy-antigen binding" evidence="1">
    <location>
        <begin position="123"/>
        <end position="275"/>
    </location>
</feature>
<dbReference type="EMBL" id="HG810551">
    <property type="protein sequence ID" value="CDO61885.1"/>
    <property type="molecule type" value="Genomic_DNA"/>
</dbReference>
<dbReference type="PhylomeDB" id="A0A060RQR2"/>
<accession>A0A060RQR2</accession>